<feature type="region of interest" description="Disordered" evidence="1">
    <location>
        <begin position="370"/>
        <end position="392"/>
    </location>
</feature>
<gene>
    <name evidence="3" type="ORF">Sliba_27370</name>
</gene>
<feature type="transmembrane region" description="Helical" evidence="2">
    <location>
        <begin position="334"/>
        <end position="352"/>
    </location>
</feature>
<dbReference type="Proteomes" id="UP000429552">
    <property type="component" value="Unassembled WGS sequence"/>
</dbReference>
<evidence type="ECO:0000256" key="2">
    <source>
        <dbReference type="SAM" id="Phobius"/>
    </source>
</evidence>
<sequence length="392" mass="39767">MGTSCAGRRERLTYFDTDGGRAVSTVRDSVLTRGARGLGALICLLLALLSAGWIIRDLTIAQHGADVWWAWLGETPRPREFTAWATSALDPLLVLGALVAAVAALRTAVPSSVATGALLSLATATALLRTPLVWMLGAGWLQGLDSGLTARARLTALTQLALAVALIVVSAAGRRPDGPAGHGARGLPEPASSAYGVVRAVPHHVAPGAPGRPFKGPAVTVAVLLGAAGLAVICWEIRWWAQLGGDTYGKGLFGDASVFRALLQPPVHWQALALALSALAAAAAALRRAAWARPAALTAAALLSVHGGVALAFALRTGELGRFAALPVRAQLEVGTAAFVAAAGLAAVIAAARPGVPAAAPDADEVLAYGAAPGEARPPHAPPPPSTLPPGW</sequence>
<keyword evidence="2" id="KW-0812">Transmembrane</keyword>
<protein>
    <submittedName>
        <fullName evidence="3">Uncharacterized protein</fullName>
    </submittedName>
</protein>
<evidence type="ECO:0000313" key="4">
    <source>
        <dbReference type="Proteomes" id="UP000429552"/>
    </source>
</evidence>
<evidence type="ECO:0000256" key="1">
    <source>
        <dbReference type="SAM" id="MobiDB-lite"/>
    </source>
</evidence>
<feature type="transmembrane region" description="Helical" evidence="2">
    <location>
        <begin position="267"/>
        <end position="286"/>
    </location>
</feature>
<comment type="caution">
    <text evidence="3">The sequence shown here is derived from an EMBL/GenBank/DDBJ whole genome shotgun (WGS) entry which is preliminary data.</text>
</comment>
<feature type="transmembrane region" description="Helical" evidence="2">
    <location>
        <begin position="156"/>
        <end position="173"/>
    </location>
</feature>
<proteinExistence type="predicted"/>
<name>A0A640TGG7_STRNI</name>
<feature type="transmembrane region" description="Helical" evidence="2">
    <location>
        <begin position="37"/>
        <end position="55"/>
    </location>
</feature>
<feature type="transmembrane region" description="Helical" evidence="2">
    <location>
        <begin position="295"/>
        <end position="314"/>
    </location>
</feature>
<feature type="transmembrane region" description="Helical" evidence="2">
    <location>
        <begin position="81"/>
        <end position="105"/>
    </location>
</feature>
<dbReference type="EMBL" id="BLIP01000001">
    <property type="protein sequence ID" value="GFE22284.1"/>
    <property type="molecule type" value="Genomic_DNA"/>
</dbReference>
<dbReference type="AlphaFoldDB" id="A0A640TGG7"/>
<evidence type="ECO:0000313" key="3">
    <source>
        <dbReference type="EMBL" id="GFE22284.1"/>
    </source>
</evidence>
<feature type="transmembrane region" description="Helical" evidence="2">
    <location>
        <begin position="218"/>
        <end position="241"/>
    </location>
</feature>
<organism evidence="3 4">
    <name type="scientific">Streptomyces nigrescens</name>
    <dbReference type="NCBI Taxonomy" id="1920"/>
    <lineage>
        <taxon>Bacteria</taxon>
        <taxon>Bacillati</taxon>
        <taxon>Actinomycetota</taxon>
        <taxon>Actinomycetes</taxon>
        <taxon>Kitasatosporales</taxon>
        <taxon>Streptomycetaceae</taxon>
        <taxon>Streptomyces</taxon>
    </lineage>
</organism>
<accession>A0A640TGG7</accession>
<feature type="transmembrane region" description="Helical" evidence="2">
    <location>
        <begin position="117"/>
        <end position="136"/>
    </location>
</feature>
<reference evidence="3 4" key="1">
    <citation type="submission" date="2019-12" db="EMBL/GenBank/DDBJ databases">
        <title>Whole genome shotgun sequence of Streptomyces libani subsp. libani NBRC 13452.</title>
        <authorList>
            <person name="Ichikawa N."/>
            <person name="Kimura A."/>
            <person name="Kitahashi Y."/>
            <person name="Komaki H."/>
            <person name="Tamura T."/>
        </authorList>
    </citation>
    <scope>NUCLEOTIDE SEQUENCE [LARGE SCALE GENOMIC DNA]</scope>
    <source>
        <strain evidence="3 4">NBRC 13452</strain>
    </source>
</reference>
<keyword evidence="2" id="KW-0472">Membrane</keyword>
<feature type="compositionally biased region" description="Pro residues" evidence="1">
    <location>
        <begin position="379"/>
        <end position="392"/>
    </location>
</feature>
<keyword evidence="2" id="KW-1133">Transmembrane helix</keyword>